<organism evidence="2 3">
    <name type="scientific">Theobroma cacao</name>
    <name type="common">Cacao</name>
    <name type="synonym">Cocoa</name>
    <dbReference type="NCBI Taxonomy" id="3641"/>
    <lineage>
        <taxon>Eukaryota</taxon>
        <taxon>Viridiplantae</taxon>
        <taxon>Streptophyta</taxon>
        <taxon>Embryophyta</taxon>
        <taxon>Tracheophyta</taxon>
        <taxon>Spermatophyta</taxon>
        <taxon>Magnoliopsida</taxon>
        <taxon>eudicotyledons</taxon>
        <taxon>Gunneridae</taxon>
        <taxon>Pentapetalae</taxon>
        <taxon>rosids</taxon>
        <taxon>malvids</taxon>
        <taxon>Malvales</taxon>
        <taxon>Malvaceae</taxon>
        <taxon>Byttnerioideae</taxon>
        <taxon>Theobroma</taxon>
    </lineage>
</organism>
<proteinExistence type="predicted"/>
<dbReference type="eggNOG" id="KOG1075">
    <property type="taxonomic scope" value="Eukaryota"/>
</dbReference>
<dbReference type="Gramene" id="EOY33238">
    <property type="protein sequence ID" value="EOY33238"/>
    <property type="gene ID" value="TCM_041190"/>
</dbReference>
<dbReference type="AlphaFoldDB" id="A0A061GV16"/>
<evidence type="ECO:0000259" key="1">
    <source>
        <dbReference type="Pfam" id="PF13456"/>
    </source>
</evidence>
<dbReference type="PANTHER" id="PTHR47723">
    <property type="entry name" value="OS05G0353850 PROTEIN"/>
    <property type="match status" value="1"/>
</dbReference>
<dbReference type="OMA" id="REIGAIM"/>
<dbReference type="PANTHER" id="PTHR47723:SF13">
    <property type="entry name" value="PUTATIVE-RELATED"/>
    <property type="match status" value="1"/>
</dbReference>
<reference evidence="2 3" key="1">
    <citation type="journal article" date="2013" name="Genome Biol.">
        <title>The genome sequence of the most widely cultivated cacao type and its use to identify candidate genes regulating pod color.</title>
        <authorList>
            <person name="Motamayor J.C."/>
            <person name="Mockaitis K."/>
            <person name="Schmutz J."/>
            <person name="Haiminen N."/>
            <person name="Iii D.L."/>
            <person name="Cornejo O."/>
            <person name="Findley S.D."/>
            <person name="Zheng P."/>
            <person name="Utro F."/>
            <person name="Royaert S."/>
            <person name="Saski C."/>
            <person name="Jenkins J."/>
            <person name="Podicheti R."/>
            <person name="Zhao M."/>
            <person name="Scheffler B.E."/>
            <person name="Stack J.C."/>
            <person name="Feltus F.A."/>
            <person name="Mustiga G.M."/>
            <person name="Amores F."/>
            <person name="Phillips W."/>
            <person name="Marelli J.P."/>
            <person name="May G.D."/>
            <person name="Shapiro H."/>
            <person name="Ma J."/>
            <person name="Bustamante C.D."/>
            <person name="Schnell R.J."/>
            <person name="Main D."/>
            <person name="Gilbert D."/>
            <person name="Parida L."/>
            <person name="Kuhn D.N."/>
        </authorList>
    </citation>
    <scope>NUCLEOTIDE SEQUENCE [LARGE SCALE GENOMIC DNA]</scope>
    <source>
        <strain evidence="3">cv. Matina 1-6</strain>
    </source>
</reference>
<gene>
    <name evidence="2" type="ORF">TCM_041190</name>
</gene>
<dbReference type="InterPro" id="IPR036397">
    <property type="entry name" value="RNaseH_sf"/>
</dbReference>
<dbReference type="EMBL" id="CM001887">
    <property type="protein sequence ID" value="EOY33238.1"/>
    <property type="molecule type" value="Genomic_DNA"/>
</dbReference>
<feature type="domain" description="RNase H type-1" evidence="1">
    <location>
        <begin position="77"/>
        <end position="152"/>
    </location>
</feature>
<dbReference type="Pfam" id="PF13456">
    <property type="entry name" value="RVT_3"/>
    <property type="match status" value="1"/>
</dbReference>
<name>A0A061GV16_THECC</name>
<dbReference type="Gene3D" id="3.30.420.10">
    <property type="entry name" value="Ribonuclease H-like superfamily/Ribonuclease H"/>
    <property type="match status" value="1"/>
</dbReference>
<dbReference type="InParanoid" id="A0A061GV16"/>
<sequence length="152" mass="17333">MSIGQRKGRKKGEKEIWKCRNNLIFKQKDECTSRLWLRDRQIAREIGAIMEWKSNGCRINKWIIMWKPPDPGHFSLNTDGAFEFGSGHASVKGLIRNIDGEWVHGFVVNIGITDSLAAKLLGIREGLLLAKRLQIQPFVVELDATMVVKFLT</sequence>
<dbReference type="Proteomes" id="UP000026915">
    <property type="component" value="Chromosome 9"/>
</dbReference>
<dbReference type="InterPro" id="IPR012337">
    <property type="entry name" value="RNaseH-like_sf"/>
</dbReference>
<keyword evidence="3" id="KW-1185">Reference proteome</keyword>
<protein>
    <recommendedName>
        <fullName evidence="1">RNase H type-1 domain-containing protein</fullName>
    </recommendedName>
</protein>
<evidence type="ECO:0000313" key="3">
    <source>
        <dbReference type="Proteomes" id="UP000026915"/>
    </source>
</evidence>
<dbReference type="InterPro" id="IPR053151">
    <property type="entry name" value="RNase_H-like"/>
</dbReference>
<accession>A0A061GV16</accession>
<evidence type="ECO:0000313" key="2">
    <source>
        <dbReference type="EMBL" id="EOY33238.1"/>
    </source>
</evidence>
<dbReference type="SUPFAM" id="SSF53098">
    <property type="entry name" value="Ribonuclease H-like"/>
    <property type="match status" value="1"/>
</dbReference>
<dbReference type="GO" id="GO:0003676">
    <property type="term" value="F:nucleic acid binding"/>
    <property type="evidence" value="ECO:0007669"/>
    <property type="project" value="InterPro"/>
</dbReference>
<dbReference type="GO" id="GO:0004523">
    <property type="term" value="F:RNA-DNA hybrid ribonuclease activity"/>
    <property type="evidence" value="ECO:0007669"/>
    <property type="project" value="InterPro"/>
</dbReference>
<dbReference type="CDD" id="cd06222">
    <property type="entry name" value="RNase_H_like"/>
    <property type="match status" value="1"/>
</dbReference>
<dbReference type="HOGENOM" id="CLU_1725612_0_0_1"/>
<dbReference type="InterPro" id="IPR002156">
    <property type="entry name" value="RNaseH_domain"/>
</dbReference>
<dbReference type="InterPro" id="IPR044730">
    <property type="entry name" value="RNase_H-like_dom_plant"/>
</dbReference>